<proteinExistence type="predicted"/>
<reference evidence="1 2" key="1">
    <citation type="journal article" date="2018" name="Biotechnol. Biofuels">
        <title>Integrative visual omics of the white-rot fungus Polyporus brumalis exposes the biotechnological potential of its oxidative enzymes for delignifying raw plant biomass.</title>
        <authorList>
            <person name="Miyauchi S."/>
            <person name="Rancon A."/>
            <person name="Drula E."/>
            <person name="Hage H."/>
            <person name="Chaduli D."/>
            <person name="Favel A."/>
            <person name="Grisel S."/>
            <person name="Henrissat B."/>
            <person name="Herpoel-Gimbert I."/>
            <person name="Ruiz-Duenas F.J."/>
            <person name="Chevret D."/>
            <person name="Hainaut M."/>
            <person name="Lin J."/>
            <person name="Wang M."/>
            <person name="Pangilinan J."/>
            <person name="Lipzen A."/>
            <person name="Lesage-Meessen L."/>
            <person name="Navarro D."/>
            <person name="Riley R."/>
            <person name="Grigoriev I.V."/>
            <person name="Zhou S."/>
            <person name="Raouche S."/>
            <person name="Rosso M.N."/>
        </authorList>
    </citation>
    <scope>NUCLEOTIDE SEQUENCE [LARGE SCALE GENOMIC DNA]</scope>
    <source>
        <strain evidence="1 2">BRFM 1820</strain>
    </source>
</reference>
<gene>
    <name evidence="1" type="ORF">OH76DRAFT_1395311</name>
</gene>
<dbReference type="Proteomes" id="UP000256964">
    <property type="component" value="Unassembled WGS sequence"/>
</dbReference>
<dbReference type="EMBL" id="KZ857379">
    <property type="protein sequence ID" value="RDX57494.1"/>
    <property type="molecule type" value="Genomic_DNA"/>
</dbReference>
<sequence length="77" mass="8668">MGYRQLSANILSVLTGDLIPWSEMVTLDHCVCSREYPISIAYMTGIWTGKGRPSTMCTCKYVRAFLKLSRYRPSTAA</sequence>
<dbReference type="AlphaFoldDB" id="A0A371DYA4"/>
<organism evidence="1 2">
    <name type="scientific">Lentinus brumalis</name>
    <dbReference type="NCBI Taxonomy" id="2498619"/>
    <lineage>
        <taxon>Eukaryota</taxon>
        <taxon>Fungi</taxon>
        <taxon>Dikarya</taxon>
        <taxon>Basidiomycota</taxon>
        <taxon>Agaricomycotina</taxon>
        <taxon>Agaricomycetes</taxon>
        <taxon>Polyporales</taxon>
        <taxon>Polyporaceae</taxon>
        <taxon>Lentinus</taxon>
    </lineage>
</organism>
<evidence type="ECO:0000313" key="1">
    <source>
        <dbReference type="EMBL" id="RDX57494.1"/>
    </source>
</evidence>
<evidence type="ECO:0000313" key="2">
    <source>
        <dbReference type="Proteomes" id="UP000256964"/>
    </source>
</evidence>
<name>A0A371DYA4_9APHY</name>
<accession>A0A371DYA4</accession>
<keyword evidence="2" id="KW-1185">Reference proteome</keyword>
<protein>
    <submittedName>
        <fullName evidence="1">Uncharacterized protein</fullName>
    </submittedName>
</protein>